<dbReference type="SUPFAM" id="SSF52309">
    <property type="entry name" value="N-(deoxy)ribosyltransferase-like"/>
    <property type="match status" value="1"/>
</dbReference>
<proteinExistence type="predicted"/>
<evidence type="ECO:0008006" key="3">
    <source>
        <dbReference type="Google" id="ProtNLM"/>
    </source>
</evidence>
<accession>B8I918</accession>
<organism evidence="1 2">
    <name type="scientific">Ruminiclostridium cellulolyticum (strain ATCC 35319 / DSM 5812 / JCM 6584 / H10)</name>
    <name type="common">Clostridium cellulolyticum</name>
    <dbReference type="NCBI Taxonomy" id="394503"/>
    <lineage>
        <taxon>Bacteria</taxon>
        <taxon>Bacillati</taxon>
        <taxon>Bacillota</taxon>
        <taxon>Clostridia</taxon>
        <taxon>Eubacteriales</taxon>
        <taxon>Oscillospiraceae</taxon>
        <taxon>Ruminiclostridium</taxon>
    </lineage>
</organism>
<reference evidence="1 2" key="1">
    <citation type="submission" date="2009-01" db="EMBL/GenBank/DDBJ databases">
        <title>Complete sequence of Clostridium cellulolyticum H10.</title>
        <authorList>
            <consortium name="US DOE Joint Genome Institute"/>
            <person name="Lucas S."/>
            <person name="Copeland A."/>
            <person name="Lapidus A."/>
            <person name="Glavina del Rio T."/>
            <person name="Dalin E."/>
            <person name="Tice H."/>
            <person name="Bruce D."/>
            <person name="Goodwin L."/>
            <person name="Pitluck S."/>
            <person name="Chertkov O."/>
            <person name="Saunders E."/>
            <person name="Brettin T."/>
            <person name="Detter J.C."/>
            <person name="Han C."/>
            <person name="Larimer F."/>
            <person name="Land M."/>
            <person name="Hauser L."/>
            <person name="Kyrpides N."/>
            <person name="Ivanova N."/>
            <person name="Zhou J."/>
            <person name="Richardson P."/>
        </authorList>
    </citation>
    <scope>NUCLEOTIDE SEQUENCE [LARGE SCALE GENOMIC DNA]</scope>
    <source>
        <strain evidence="2">ATCC 35319 / DSM 5812 / JCM 6584 / H10</strain>
    </source>
</reference>
<dbReference type="AlphaFoldDB" id="B8I918"/>
<dbReference type="KEGG" id="cce:Ccel_3058"/>
<dbReference type="InterPro" id="IPR007710">
    <property type="entry name" value="Nucleoside_deoxyribTrfase"/>
</dbReference>
<dbReference type="eggNOG" id="ENOG5031T5P">
    <property type="taxonomic scope" value="Bacteria"/>
</dbReference>
<keyword evidence="2" id="KW-1185">Reference proteome</keyword>
<evidence type="ECO:0000313" key="1">
    <source>
        <dbReference type="EMBL" id="ACL77350.1"/>
    </source>
</evidence>
<dbReference type="Proteomes" id="UP000001349">
    <property type="component" value="Chromosome"/>
</dbReference>
<dbReference type="OrthoDB" id="2059845at2"/>
<sequence>MKFYIASRLENSYMVRSLSKVLKAYGLEHTYDWTKHGSVKTEEQTRIIQVAELELQGVKDADVVIVLLPGGRGTHAELGIANALRKKVFLWAETDELFLQDDRTCAFYWNINVERVVGDKFKLIERIFRYEEEQRIGH</sequence>
<protein>
    <recommendedName>
        <fullName evidence="3">Group-specific protein</fullName>
    </recommendedName>
</protein>
<dbReference type="STRING" id="394503.Ccel_3058"/>
<dbReference type="EMBL" id="CP001348">
    <property type="protein sequence ID" value="ACL77350.1"/>
    <property type="molecule type" value="Genomic_DNA"/>
</dbReference>
<gene>
    <name evidence="1" type="ordered locus">Ccel_3058</name>
</gene>
<name>B8I918_RUMCH</name>
<dbReference type="Pfam" id="PF05014">
    <property type="entry name" value="Nuc_deoxyrib_tr"/>
    <property type="match status" value="1"/>
</dbReference>
<evidence type="ECO:0000313" key="2">
    <source>
        <dbReference type="Proteomes" id="UP000001349"/>
    </source>
</evidence>
<dbReference type="RefSeq" id="WP_015926409.1">
    <property type="nucleotide sequence ID" value="NC_011898.1"/>
</dbReference>
<dbReference type="HOGENOM" id="CLU_153732_0_0_9"/>
<dbReference type="Gene3D" id="3.40.50.450">
    <property type="match status" value="1"/>
</dbReference>